<organism evidence="1 2">
    <name type="scientific">Ustilaginoidea virens</name>
    <name type="common">Rice false smut fungus</name>
    <name type="synonym">Villosiclava virens</name>
    <dbReference type="NCBI Taxonomy" id="1159556"/>
    <lineage>
        <taxon>Eukaryota</taxon>
        <taxon>Fungi</taxon>
        <taxon>Dikarya</taxon>
        <taxon>Ascomycota</taxon>
        <taxon>Pezizomycotina</taxon>
        <taxon>Sordariomycetes</taxon>
        <taxon>Hypocreomycetidae</taxon>
        <taxon>Hypocreales</taxon>
        <taxon>Clavicipitaceae</taxon>
        <taxon>Ustilaginoidea</taxon>
    </lineage>
</organism>
<accession>A0A8E5HWH1</accession>
<reference evidence="1" key="1">
    <citation type="submission" date="2020-03" db="EMBL/GenBank/DDBJ databases">
        <title>A mixture of massive structural variations and highly conserved coding sequences in Ustilaginoidea virens genome.</title>
        <authorList>
            <person name="Zhang K."/>
            <person name="Zhao Z."/>
            <person name="Zhang Z."/>
            <person name="Li Y."/>
            <person name="Hsiang T."/>
            <person name="Sun W."/>
        </authorList>
    </citation>
    <scope>NUCLEOTIDE SEQUENCE</scope>
    <source>
        <strain evidence="1">UV-8b</strain>
    </source>
</reference>
<dbReference type="GeneID" id="66067532"/>
<gene>
    <name evidence="1" type="ORF">UV8b_06755</name>
</gene>
<proteinExistence type="predicted"/>
<sequence>MGSAFDSVGTLLADMANLLGEGLRILGHSDKRHWGQDEHEQVHALEQALDEAKKDYQELCPLVNGQAQYRHDRNHETVGELRALRTEFQAHMQLLRDWSQSGGPINPIWVRETHSLQRELHRAQRRAARRIYSSSQESSQRCLGAFLVRRAQRNLAARPADALSPRDCAKRQLEELAACSQVGSFDRFGEDDVAFVCDFCDGHMVWADLETVPAERTRPYVPAPRANDPHWRAAGRASSTAKDKHVVFAPLVVASHMEPLRGDWQARLLCPFCDEDAQRPRDHDDEDDLRKPQGEFDDVAALQEHLEWQHAAGGLSAIAGASTALPSKDGGCLVM</sequence>
<evidence type="ECO:0000313" key="1">
    <source>
        <dbReference type="EMBL" id="QUC22514.1"/>
    </source>
</evidence>
<name>A0A8E5HWH1_USTVR</name>
<dbReference type="EMBL" id="CP072757">
    <property type="protein sequence ID" value="QUC22514.1"/>
    <property type="molecule type" value="Genomic_DNA"/>
</dbReference>
<dbReference type="AlphaFoldDB" id="A0A8E5HWH1"/>
<dbReference type="RefSeq" id="XP_043000187.1">
    <property type="nucleotide sequence ID" value="XM_043144252.1"/>
</dbReference>
<dbReference type="KEGG" id="uvi:66067532"/>
<evidence type="ECO:0000313" key="2">
    <source>
        <dbReference type="Proteomes" id="UP000027002"/>
    </source>
</evidence>
<dbReference type="OrthoDB" id="5221663at2759"/>
<dbReference type="Proteomes" id="UP000027002">
    <property type="component" value="Chromosome 5"/>
</dbReference>
<keyword evidence="2" id="KW-1185">Reference proteome</keyword>
<protein>
    <submittedName>
        <fullName evidence="1">Uncharacterized protein</fullName>
    </submittedName>
</protein>